<dbReference type="InterPro" id="IPR015917">
    <property type="entry name" value="Pept_C14A"/>
</dbReference>
<dbReference type="PRINTS" id="PR00376">
    <property type="entry name" value="IL1BCENZYME"/>
</dbReference>
<dbReference type="GO" id="GO:0004197">
    <property type="term" value="F:cysteine-type endopeptidase activity"/>
    <property type="evidence" value="ECO:0007669"/>
    <property type="project" value="InterPro"/>
</dbReference>
<dbReference type="PROSITE" id="PS50209">
    <property type="entry name" value="CARD"/>
    <property type="match status" value="1"/>
</dbReference>
<dbReference type="CDD" id="cd00032">
    <property type="entry name" value="CASc"/>
    <property type="match status" value="1"/>
</dbReference>
<dbReference type="SMART" id="SM00115">
    <property type="entry name" value="CASc"/>
    <property type="match status" value="1"/>
</dbReference>
<dbReference type="Gene3D" id="3.40.50.1460">
    <property type="match status" value="1"/>
</dbReference>
<dbReference type="GO" id="GO:0042981">
    <property type="term" value="P:regulation of apoptotic process"/>
    <property type="evidence" value="ECO:0007669"/>
    <property type="project" value="InterPro"/>
</dbReference>
<protein>
    <recommendedName>
        <fullName evidence="13">Caspase-2</fullName>
    </recommendedName>
</protein>
<evidence type="ECO:0000259" key="10">
    <source>
        <dbReference type="PROSITE" id="PS50208"/>
    </source>
</evidence>
<dbReference type="KEGG" id="obi:106878642"/>
<evidence type="ECO:0000256" key="6">
    <source>
        <dbReference type="ARBA" id="ARBA00023145"/>
    </source>
</evidence>
<dbReference type="Gene3D" id="3.30.70.1470">
    <property type="entry name" value="Caspase-like"/>
    <property type="match status" value="1"/>
</dbReference>
<dbReference type="InterPro" id="IPR011029">
    <property type="entry name" value="DEATH-like_dom_sf"/>
</dbReference>
<evidence type="ECO:0000256" key="1">
    <source>
        <dbReference type="ARBA" id="ARBA00010134"/>
    </source>
</evidence>
<dbReference type="PROSITE" id="PS50207">
    <property type="entry name" value="CASPASE_P10"/>
    <property type="match status" value="1"/>
</dbReference>
<keyword evidence="3" id="KW-0053">Apoptosis</keyword>
<keyword evidence="5" id="KW-0788">Thiol protease</keyword>
<reference evidence="12" key="1">
    <citation type="submission" date="2015-07" db="EMBL/GenBank/DDBJ databases">
        <title>MeaNS - Measles Nucleotide Surveillance Program.</title>
        <authorList>
            <person name="Tran T."/>
            <person name="Druce J."/>
        </authorList>
    </citation>
    <scope>NUCLEOTIDE SEQUENCE</scope>
    <source>
        <strain evidence="12">UCB-OBI-ISO-001</strain>
        <tissue evidence="12">Gonad</tissue>
    </source>
</reference>
<dbReference type="CDD" id="cd01671">
    <property type="entry name" value="CARD"/>
    <property type="match status" value="1"/>
</dbReference>
<evidence type="ECO:0000256" key="7">
    <source>
        <dbReference type="PIRSR" id="PIRSR038001-1"/>
    </source>
</evidence>
<dbReference type="InterPro" id="IPR011600">
    <property type="entry name" value="Pept_C14_caspase"/>
</dbReference>
<evidence type="ECO:0000256" key="8">
    <source>
        <dbReference type="RuleBase" id="RU003971"/>
    </source>
</evidence>
<feature type="domain" description="Caspase family p10" evidence="9">
    <location>
        <begin position="395"/>
        <end position="489"/>
    </location>
</feature>
<dbReference type="PIRSF" id="PIRSF038001">
    <property type="entry name" value="Caspase_ICE"/>
    <property type="match status" value="1"/>
</dbReference>
<dbReference type="OMA" id="AQHAHEM"/>
<dbReference type="PANTHER" id="PTHR47901">
    <property type="entry name" value="CASPASE RECRUITMENT DOMAIN-CONTAINING PROTEIN 18"/>
    <property type="match status" value="1"/>
</dbReference>
<dbReference type="Pfam" id="PF00656">
    <property type="entry name" value="Peptidase_C14"/>
    <property type="match status" value="1"/>
</dbReference>
<dbReference type="EMBL" id="KQ415703">
    <property type="protein sequence ID" value="KOG00876.1"/>
    <property type="molecule type" value="Genomic_DNA"/>
</dbReference>
<gene>
    <name evidence="12" type="ORF">OCBIM_22027637mg</name>
</gene>
<dbReference type="GO" id="GO:0006915">
    <property type="term" value="P:apoptotic process"/>
    <property type="evidence" value="ECO:0007669"/>
    <property type="project" value="UniProtKB-KW"/>
</dbReference>
<evidence type="ECO:0000256" key="3">
    <source>
        <dbReference type="ARBA" id="ARBA00022703"/>
    </source>
</evidence>
<dbReference type="InterPro" id="IPR029030">
    <property type="entry name" value="Caspase-like_dom_sf"/>
</dbReference>
<feature type="active site" evidence="7">
    <location>
        <position position="369"/>
    </location>
</feature>
<name>A0A0L8IHC2_OCTBM</name>
<sequence length="496" mass="56636">MKYNNVRITSNFNKTMNEKDKETLIAKRVELVENIMMEELLTHLIAKGVVTKRNAEYINAINVNSKKVEYFLDLLPKRGPDAFQIFCEALNTTGQEFIVSHYLKEDNKTNDLSFDCIPTAKDNEPSNQLLLKDNDNSIIRIKYSSTSPLKKCNSTPTKSSPKSPEVRHLLKHVISEPTPSQFSLNGNQTGITRCDRIDNSMSPAIEEPWPKKRKVCNEQDIDILKIKPATQEFYYKNHSQSYKMDGIPRGLALVININKIAGMAPREGSSIDHRRMSYLLKQLQFTVISYDNENLTAENILIKVREFKDLPEHKNADATVVCLFSHGTNGYIFGTDGEKVPLNDVFSLFDVDECPDLRKKPKIFIMQSCRGDNVDLRRVPTLKVSAEDFADNVPVQKTEPTMSDSLFCYPTQEGYRAWRNYEEGSWFIQALVDVFAKHAWEKDICAMLNMVNSMVSQRTSLNPSTGLNGAKQMSEFKSTLRKPHLYFYPGIGRKQN</sequence>
<dbReference type="InterPro" id="IPR001315">
    <property type="entry name" value="CARD"/>
</dbReference>
<comment type="similarity">
    <text evidence="1 8">Belongs to the peptidase C14A family.</text>
</comment>
<dbReference type="OrthoDB" id="10004338at2759"/>
<evidence type="ECO:0000256" key="5">
    <source>
        <dbReference type="ARBA" id="ARBA00022807"/>
    </source>
</evidence>
<keyword evidence="4" id="KW-0378">Hydrolase</keyword>
<dbReference type="InterPro" id="IPR001309">
    <property type="entry name" value="Pept_C14_p20"/>
</dbReference>
<evidence type="ECO:0000256" key="2">
    <source>
        <dbReference type="ARBA" id="ARBA00022670"/>
    </source>
</evidence>
<keyword evidence="2" id="KW-0645">Protease</keyword>
<evidence type="ECO:0000256" key="4">
    <source>
        <dbReference type="ARBA" id="ARBA00022801"/>
    </source>
</evidence>
<dbReference type="Gene3D" id="1.10.533.10">
    <property type="entry name" value="Death Domain, Fas"/>
    <property type="match status" value="1"/>
</dbReference>
<dbReference type="PROSITE" id="PS50208">
    <property type="entry name" value="CASPASE_P20"/>
    <property type="match status" value="1"/>
</dbReference>
<evidence type="ECO:0000313" key="12">
    <source>
        <dbReference type="EMBL" id="KOG00876.1"/>
    </source>
</evidence>
<dbReference type="SUPFAM" id="SSF47986">
    <property type="entry name" value="DEATH domain"/>
    <property type="match status" value="1"/>
</dbReference>
<dbReference type="SMART" id="SM00114">
    <property type="entry name" value="CARD"/>
    <property type="match status" value="1"/>
</dbReference>
<evidence type="ECO:0000259" key="11">
    <source>
        <dbReference type="PROSITE" id="PS50209"/>
    </source>
</evidence>
<dbReference type="Pfam" id="PF00619">
    <property type="entry name" value="CARD"/>
    <property type="match status" value="1"/>
</dbReference>
<evidence type="ECO:0008006" key="13">
    <source>
        <dbReference type="Google" id="ProtNLM"/>
    </source>
</evidence>
<feature type="domain" description="Caspase family p20" evidence="10">
    <location>
        <begin position="248"/>
        <end position="373"/>
    </location>
</feature>
<feature type="domain" description="CARD" evidence="11">
    <location>
        <begin position="16"/>
        <end position="105"/>
    </location>
</feature>
<dbReference type="SUPFAM" id="SSF52129">
    <property type="entry name" value="Caspase-like"/>
    <property type="match status" value="1"/>
</dbReference>
<keyword evidence="6" id="KW-0865">Zymogen</keyword>
<evidence type="ECO:0000259" key="9">
    <source>
        <dbReference type="PROSITE" id="PS50207"/>
    </source>
</evidence>
<feature type="active site" evidence="7">
    <location>
        <position position="326"/>
    </location>
</feature>
<dbReference type="AlphaFoldDB" id="A0A0L8IHC2"/>
<dbReference type="GO" id="GO:0006508">
    <property type="term" value="P:proteolysis"/>
    <property type="evidence" value="ECO:0007669"/>
    <property type="project" value="UniProtKB-KW"/>
</dbReference>
<proteinExistence type="inferred from homology"/>
<dbReference type="InterPro" id="IPR002138">
    <property type="entry name" value="Pept_C14_p10"/>
</dbReference>
<dbReference type="InterPro" id="IPR002398">
    <property type="entry name" value="Pept_C14"/>
</dbReference>
<organism evidence="12">
    <name type="scientific">Octopus bimaculoides</name>
    <name type="common">California two-spotted octopus</name>
    <dbReference type="NCBI Taxonomy" id="37653"/>
    <lineage>
        <taxon>Eukaryota</taxon>
        <taxon>Metazoa</taxon>
        <taxon>Spiralia</taxon>
        <taxon>Lophotrochozoa</taxon>
        <taxon>Mollusca</taxon>
        <taxon>Cephalopoda</taxon>
        <taxon>Coleoidea</taxon>
        <taxon>Octopodiformes</taxon>
        <taxon>Octopoda</taxon>
        <taxon>Incirrata</taxon>
        <taxon>Octopodidae</taxon>
        <taxon>Octopus</taxon>
    </lineage>
</organism>
<dbReference type="STRING" id="37653.A0A0L8IHC2"/>
<dbReference type="PANTHER" id="PTHR47901:SF8">
    <property type="entry name" value="CASPASE-3"/>
    <property type="match status" value="1"/>
</dbReference>
<accession>A0A0L8IHC2</accession>